<sequence length="62" mass="7024">MQMQLLLTDLILSFGFSDLSFLEFLIFLVCFFFVFALFLGGVPENSSSLSYWLLSMLVLSDG</sequence>
<accession>A0A2P2NPW9</accession>
<organism evidence="2">
    <name type="scientific">Rhizophora mucronata</name>
    <name type="common">Asiatic mangrove</name>
    <dbReference type="NCBI Taxonomy" id="61149"/>
    <lineage>
        <taxon>Eukaryota</taxon>
        <taxon>Viridiplantae</taxon>
        <taxon>Streptophyta</taxon>
        <taxon>Embryophyta</taxon>
        <taxon>Tracheophyta</taxon>
        <taxon>Spermatophyta</taxon>
        <taxon>Magnoliopsida</taxon>
        <taxon>eudicotyledons</taxon>
        <taxon>Gunneridae</taxon>
        <taxon>Pentapetalae</taxon>
        <taxon>rosids</taxon>
        <taxon>fabids</taxon>
        <taxon>Malpighiales</taxon>
        <taxon>Rhizophoraceae</taxon>
        <taxon>Rhizophora</taxon>
    </lineage>
</organism>
<dbReference type="AlphaFoldDB" id="A0A2P2NPW9"/>
<proteinExistence type="predicted"/>
<evidence type="ECO:0000313" key="2">
    <source>
        <dbReference type="EMBL" id="MBX44549.1"/>
    </source>
</evidence>
<evidence type="ECO:0000256" key="1">
    <source>
        <dbReference type="SAM" id="Phobius"/>
    </source>
</evidence>
<feature type="transmembrane region" description="Helical" evidence="1">
    <location>
        <begin position="21"/>
        <end position="42"/>
    </location>
</feature>
<keyword evidence="1" id="KW-1133">Transmembrane helix</keyword>
<reference evidence="2" key="1">
    <citation type="submission" date="2018-02" db="EMBL/GenBank/DDBJ databases">
        <title>Rhizophora mucronata_Transcriptome.</title>
        <authorList>
            <person name="Meera S.P."/>
            <person name="Sreeshan A."/>
            <person name="Augustine A."/>
        </authorList>
    </citation>
    <scope>NUCLEOTIDE SEQUENCE</scope>
    <source>
        <tissue evidence="2">Leaf</tissue>
    </source>
</reference>
<dbReference type="EMBL" id="GGEC01064065">
    <property type="protein sequence ID" value="MBX44549.1"/>
    <property type="molecule type" value="Transcribed_RNA"/>
</dbReference>
<keyword evidence="1" id="KW-0472">Membrane</keyword>
<name>A0A2P2NPW9_RHIMU</name>
<protein>
    <submittedName>
        <fullName evidence="2">Uncharacterized protein</fullName>
    </submittedName>
</protein>
<keyword evidence="1" id="KW-0812">Transmembrane</keyword>